<feature type="region of interest" description="Disordered" evidence="1">
    <location>
        <begin position="28"/>
        <end position="52"/>
    </location>
</feature>
<gene>
    <name evidence="2" type="ORF">OCU04_008530</name>
</gene>
<dbReference type="AlphaFoldDB" id="A0A9X0DI57"/>
<accession>A0A9X0DI57</accession>
<keyword evidence="3" id="KW-1185">Reference proteome</keyword>
<evidence type="ECO:0000313" key="3">
    <source>
        <dbReference type="Proteomes" id="UP001152300"/>
    </source>
</evidence>
<feature type="compositionally biased region" description="Pro residues" evidence="1">
    <location>
        <begin position="69"/>
        <end position="87"/>
    </location>
</feature>
<evidence type="ECO:0000256" key="1">
    <source>
        <dbReference type="SAM" id="MobiDB-lite"/>
    </source>
</evidence>
<sequence length="96" mass="10460">MTSFLKDTSAALNSKFFATCFPCREKSARATRKRKASRQFNPESPSVPPETSIPASVITIRASFLVRPVTPPPPPLPRPATPSPPPLSGFLPAEQW</sequence>
<name>A0A9X0DI57_9HELO</name>
<evidence type="ECO:0000313" key="2">
    <source>
        <dbReference type="EMBL" id="KAJ8063300.1"/>
    </source>
</evidence>
<organism evidence="2 3">
    <name type="scientific">Sclerotinia nivalis</name>
    <dbReference type="NCBI Taxonomy" id="352851"/>
    <lineage>
        <taxon>Eukaryota</taxon>
        <taxon>Fungi</taxon>
        <taxon>Dikarya</taxon>
        <taxon>Ascomycota</taxon>
        <taxon>Pezizomycotina</taxon>
        <taxon>Leotiomycetes</taxon>
        <taxon>Helotiales</taxon>
        <taxon>Sclerotiniaceae</taxon>
        <taxon>Sclerotinia</taxon>
    </lineage>
</organism>
<comment type="caution">
    <text evidence="2">The sequence shown here is derived from an EMBL/GenBank/DDBJ whole genome shotgun (WGS) entry which is preliminary data.</text>
</comment>
<dbReference type="EMBL" id="JAPEIS010000009">
    <property type="protein sequence ID" value="KAJ8063300.1"/>
    <property type="molecule type" value="Genomic_DNA"/>
</dbReference>
<proteinExistence type="predicted"/>
<protein>
    <submittedName>
        <fullName evidence="2">Uncharacterized protein</fullName>
    </submittedName>
</protein>
<dbReference type="Proteomes" id="UP001152300">
    <property type="component" value="Unassembled WGS sequence"/>
</dbReference>
<reference evidence="2" key="1">
    <citation type="submission" date="2022-11" db="EMBL/GenBank/DDBJ databases">
        <title>Genome Resource of Sclerotinia nivalis Strain SnTB1, a Plant Pathogen Isolated from American Ginseng.</title>
        <authorList>
            <person name="Fan S."/>
        </authorList>
    </citation>
    <scope>NUCLEOTIDE SEQUENCE</scope>
    <source>
        <strain evidence="2">SnTB1</strain>
    </source>
</reference>
<feature type="region of interest" description="Disordered" evidence="1">
    <location>
        <begin position="69"/>
        <end position="96"/>
    </location>
</feature>